<dbReference type="EnsemblPlants" id="OMERI01G16370.2">
    <property type="protein sequence ID" value="OMERI01G16370.2"/>
    <property type="gene ID" value="OMERI01G16370"/>
</dbReference>
<reference evidence="2" key="1">
    <citation type="submission" date="2015-04" db="UniProtKB">
        <authorList>
            <consortium name="EnsemblPlants"/>
        </authorList>
    </citation>
    <scope>IDENTIFICATION</scope>
</reference>
<keyword evidence="3" id="KW-1185">Reference proteome</keyword>
<proteinExistence type="predicted"/>
<evidence type="ECO:0000313" key="3">
    <source>
        <dbReference type="Proteomes" id="UP000008021"/>
    </source>
</evidence>
<organism evidence="2">
    <name type="scientific">Oryza meridionalis</name>
    <dbReference type="NCBI Taxonomy" id="40149"/>
    <lineage>
        <taxon>Eukaryota</taxon>
        <taxon>Viridiplantae</taxon>
        <taxon>Streptophyta</taxon>
        <taxon>Embryophyta</taxon>
        <taxon>Tracheophyta</taxon>
        <taxon>Spermatophyta</taxon>
        <taxon>Magnoliopsida</taxon>
        <taxon>Liliopsida</taxon>
        <taxon>Poales</taxon>
        <taxon>Poaceae</taxon>
        <taxon>BOP clade</taxon>
        <taxon>Oryzoideae</taxon>
        <taxon>Oryzeae</taxon>
        <taxon>Oryzinae</taxon>
        <taxon>Oryza</taxon>
    </lineage>
</organism>
<evidence type="ECO:0000313" key="2">
    <source>
        <dbReference type="EnsemblPlants" id="OMERI01G16370.2"/>
    </source>
</evidence>
<accession>A0A0E0C2T9</accession>
<evidence type="ECO:0000256" key="1">
    <source>
        <dbReference type="SAM" id="MobiDB-lite"/>
    </source>
</evidence>
<protein>
    <submittedName>
        <fullName evidence="2">Uncharacterized protein</fullName>
    </submittedName>
</protein>
<dbReference type="Gramene" id="OMERI01G16370.2">
    <property type="protein sequence ID" value="OMERI01G16370.2"/>
    <property type="gene ID" value="OMERI01G16370"/>
</dbReference>
<name>A0A0E0C2T9_9ORYZ</name>
<feature type="compositionally biased region" description="Low complexity" evidence="1">
    <location>
        <begin position="1"/>
        <end position="23"/>
    </location>
</feature>
<sequence length="267" mass="28770">MYRLLHTASALSSSSPTTAASSSSPPPPRPPPPHRPRVLLVPITRHCLADLLSQRHHQSHGGRRPRVPFAGSTVVVRSADGVNSATVVQCSIPNACRAVLSTAVPSLSDPPPPPQCRLCRPVCQHLRTLRRLIFLRALQFATELWQKLSEHHATTRACKEVHPVVVAQTGPRGAPPTACAKPRCGESVRPPPAATPSSAPCQWRPPAQRNLRNQWSRLLAAKARWLSAAADGCSHAFALWSRLLAAKARWLSAAADGLGDQPVRCEG</sequence>
<feature type="region of interest" description="Disordered" evidence="1">
    <location>
        <begin position="1"/>
        <end position="37"/>
    </location>
</feature>
<dbReference type="Proteomes" id="UP000008021">
    <property type="component" value="Chromosome 1"/>
</dbReference>
<dbReference type="AlphaFoldDB" id="A0A0E0C2T9"/>
<feature type="region of interest" description="Disordered" evidence="1">
    <location>
        <begin position="187"/>
        <end position="206"/>
    </location>
</feature>
<reference evidence="2" key="2">
    <citation type="submission" date="2018-05" db="EMBL/GenBank/DDBJ databases">
        <title>OmerRS3 (Oryza meridionalis Reference Sequence Version 3).</title>
        <authorList>
            <person name="Zhang J."/>
            <person name="Kudrna D."/>
            <person name="Lee S."/>
            <person name="Talag J."/>
            <person name="Welchert J."/>
            <person name="Wing R.A."/>
        </authorList>
    </citation>
    <scope>NUCLEOTIDE SEQUENCE [LARGE SCALE GENOMIC DNA]</scope>
    <source>
        <strain evidence="2">cv. OR44</strain>
    </source>
</reference>